<feature type="non-terminal residue" evidence="3">
    <location>
        <position position="479"/>
    </location>
</feature>
<dbReference type="SMART" id="SM01124">
    <property type="entry name" value="DBR1"/>
    <property type="match status" value="1"/>
</dbReference>
<reference evidence="3" key="1">
    <citation type="submission" date="2021-02" db="EMBL/GenBank/DDBJ databases">
        <authorList>
            <person name="Dougan E. K."/>
            <person name="Rhodes N."/>
            <person name="Thang M."/>
            <person name="Chan C."/>
        </authorList>
    </citation>
    <scope>NUCLEOTIDE SEQUENCE</scope>
</reference>
<gene>
    <name evidence="3" type="ORF">PGLA2088_LOCUS46881</name>
</gene>
<dbReference type="AlphaFoldDB" id="A0A813LIY7"/>
<dbReference type="InterPro" id="IPR027417">
    <property type="entry name" value="P-loop_NTPase"/>
</dbReference>
<dbReference type="PANTHER" id="PTHR12849">
    <property type="entry name" value="RNA LARIAT DEBRANCHING ENZYME"/>
    <property type="match status" value="1"/>
</dbReference>
<dbReference type="Pfam" id="PF00685">
    <property type="entry name" value="Sulfotransfer_1"/>
    <property type="match status" value="1"/>
</dbReference>
<dbReference type="SUPFAM" id="SSF52540">
    <property type="entry name" value="P-loop containing nucleoside triphosphate hydrolases"/>
    <property type="match status" value="1"/>
</dbReference>
<sequence>GVNPRPDDIIIVTAYKSGTTWMQQIISELFFHGKAKPASAADMSHWVDLRVPPIEVIGPVIEGQSWRRFLRTHLPADAFEPYFNKSAKYIYGGRDGRDAFMSMINHWEKAADVWYASMNESPGRVGPAMPNYAEAGSVPEIFDRWLLEGWPSLPNESDGYPMWSLFHNNASWWEKGQANSNIMFVHFNDLKADLQGEMLRIARFIEVEVDEELLPDLVKACTFEEMKKNADTVAPMNGLLWKGGGNDFIFKGTNHRWKGVLSDEQVAAYEEKASRVLPPKCAKWLVVSYDWPRGIWKFGNYEEMFLHQDLSSDLKREMDGNTLGSPAAMDLLKKLRPPFWFSANLHVKFPALVPHGDGTFTRFLALDRCKGRREFLQVLDIDPSSPSCMRSLPQVRQGTRWPRPTPGPPLCFDLEWLALQKVNHQNMDFAWKPEKAKIAPPSKDDIAWVKQRLEEKVGGVPRPAPPKRHPSLLPTKLRE</sequence>
<protein>
    <recommendedName>
        <fullName evidence="2">Lariat debranching enzyme C-terminal domain-containing protein</fullName>
    </recommendedName>
</protein>
<dbReference type="EMBL" id="CAJNNW010036356">
    <property type="protein sequence ID" value="CAE8733547.1"/>
    <property type="molecule type" value="Genomic_DNA"/>
</dbReference>
<dbReference type="Gene3D" id="3.40.50.300">
    <property type="entry name" value="P-loop containing nucleotide triphosphate hydrolases"/>
    <property type="match status" value="1"/>
</dbReference>
<comment type="caution">
    <text evidence="3">The sequence shown here is derived from an EMBL/GenBank/DDBJ whole genome shotgun (WGS) entry which is preliminary data.</text>
</comment>
<evidence type="ECO:0000313" key="4">
    <source>
        <dbReference type="Proteomes" id="UP000626109"/>
    </source>
</evidence>
<dbReference type="InterPro" id="IPR007708">
    <property type="entry name" value="DBR1_C"/>
</dbReference>
<feature type="region of interest" description="Disordered" evidence="1">
    <location>
        <begin position="456"/>
        <end position="479"/>
    </location>
</feature>
<dbReference type="GO" id="GO:0005634">
    <property type="term" value="C:nucleus"/>
    <property type="evidence" value="ECO:0007669"/>
    <property type="project" value="TreeGrafter"/>
</dbReference>
<dbReference type="GO" id="GO:0008419">
    <property type="term" value="F:RNA lariat debranching enzyme activity"/>
    <property type="evidence" value="ECO:0007669"/>
    <property type="project" value="TreeGrafter"/>
</dbReference>
<accession>A0A813LIY7</accession>
<dbReference type="InterPro" id="IPR000863">
    <property type="entry name" value="Sulfotransferase_dom"/>
</dbReference>
<organism evidence="3 4">
    <name type="scientific">Polarella glacialis</name>
    <name type="common">Dinoflagellate</name>
    <dbReference type="NCBI Taxonomy" id="89957"/>
    <lineage>
        <taxon>Eukaryota</taxon>
        <taxon>Sar</taxon>
        <taxon>Alveolata</taxon>
        <taxon>Dinophyceae</taxon>
        <taxon>Suessiales</taxon>
        <taxon>Suessiaceae</taxon>
        <taxon>Polarella</taxon>
    </lineage>
</organism>
<name>A0A813LIY7_POLGL</name>
<evidence type="ECO:0000259" key="2">
    <source>
        <dbReference type="SMART" id="SM01124"/>
    </source>
</evidence>
<dbReference type="Pfam" id="PF05011">
    <property type="entry name" value="DBR1"/>
    <property type="match status" value="1"/>
</dbReference>
<dbReference type="GO" id="GO:0000398">
    <property type="term" value="P:mRNA splicing, via spliceosome"/>
    <property type="evidence" value="ECO:0007669"/>
    <property type="project" value="TreeGrafter"/>
</dbReference>
<proteinExistence type="predicted"/>
<evidence type="ECO:0000256" key="1">
    <source>
        <dbReference type="SAM" id="MobiDB-lite"/>
    </source>
</evidence>
<dbReference type="Proteomes" id="UP000626109">
    <property type="component" value="Unassembled WGS sequence"/>
</dbReference>
<feature type="non-terminal residue" evidence="3">
    <location>
        <position position="1"/>
    </location>
</feature>
<feature type="domain" description="Lariat debranching enzyme C-terminal" evidence="2">
    <location>
        <begin position="353"/>
        <end position="477"/>
    </location>
</feature>
<evidence type="ECO:0000313" key="3">
    <source>
        <dbReference type="EMBL" id="CAE8733547.1"/>
    </source>
</evidence>
<dbReference type="PANTHER" id="PTHR12849:SF0">
    <property type="entry name" value="LARIAT DEBRANCHING ENZYME"/>
    <property type="match status" value="1"/>
</dbReference>
<dbReference type="GO" id="GO:0008146">
    <property type="term" value="F:sulfotransferase activity"/>
    <property type="evidence" value="ECO:0007669"/>
    <property type="project" value="InterPro"/>
</dbReference>